<dbReference type="InterPro" id="IPR001650">
    <property type="entry name" value="Helicase_C-like"/>
</dbReference>
<dbReference type="PROSITE" id="PS51192">
    <property type="entry name" value="HELICASE_ATP_BIND_1"/>
    <property type="match status" value="1"/>
</dbReference>
<proteinExistence type="predicted"/>
<dbReference type="GO" id="GO:0008094">
    <property type="term" value="F:ATP-dependent activity, acting on DNA"/>
    <property type="evidence" value="ECO:0007669"/>
    <property type="project" value="TreeGrafter"/>
</dbReference>
<dbReference type="Pfam" id="PF00271">
    <property type="entry name" value="Helicase_C"/>
    <property type="match status" value="1"/>
</dbReference>
<dbReference type="InterPro" id="IPR038718">
    <property type="entry name" value="SNF2-like_sf"/>
</dbReference>
<dbReference type="InterPro" id="IPR050628">
    <property type="entry name" value="SNF2_RAD54_helicase_TF"/>
</dbReference>
<dbReference type="Gene3D" id="3.40.50.10810">
    <property type="entry name" value="Tandem AAA-ATPase domain"/>
    <property type="match status" value="1"/>
</dbReference>
<dbReference type="InterPro" id="IPR027417">
    <property type="entry name" value="P-loop_NTPase"/>
</dbReference>
<evidence type="ECO:0000256" key="1">
    <source>
        <dbReference type="ARBA" id="ARBA00022741"/>
    </source>
</evidence>
<dbReference type="CDD" id="cd18793">
    <property type="entry name" value="SF2_C_SNF"/>
    <property type="match status" value="1"/>
</dbReference>
<dbReference type="GO" id="GO:0005524">
    <property type="term" value="F:ATP binding"/>
    <property type="evidence" value="ECO:0007669"/>
    <property type="project" value="UniProtKB-KW"/>
</dbReference>
<dbReference type="InterPro" id="IPR000330">
    <property type="entry name" value="SNF2_N"/>
</dbReference>
<dbReference type="PANTHER" id="PTHR45626:SF50">
    <property type="entry name" value="TRANSCRIPTION TERMINATION FACTOR 2"/>
    <property type="match status" value="1"/>
</dbReference>
<evidence type="ECO:0000313" key="7">
    <source>
        <dbReference type="WBParaSite" id="PTRK_0001564700.1"/>
    </source>
</evidence>
<dbReference type="SMART" id="SM00487">
    <property type="entry name" value="DEXDc"/>
    <property type="match status" value="1"/>
</dbReference>
<evidence type="ECO:0000313" key="6">
    <source>
        <dbReference type="Proteomes" id="UP000038045"/>
    </source>
</evidence>
<dbReference type="Pfam" id="PF00176">
    <property type="entry name" value="SNF2-rel_dom"/>
    <property type="match status" value="1"/>
</dbReference>
<keyword evidence="1" id="KW-0547">Nucleotide-binding</keyword>
<dbReference type="Gene3D" id="3.40.50.300">
    <property type="entry name" value="P-loop containing nucleotide triphosphate hydrolases"/>
    <property type="match status" value="1"/>
</dbReference>
<dbReference type="InterPro" id="IPR014001">
    <property type="entry name" value="Helicase_ATP-bd"/>
</dbReference>
<dbReference type="AlphaFoldDB" id="A0A0N5A201"/>
<dbReference type="GO" id="GO:0006281">
    <property type="term" value="P:DNA repair"/>
    <property type="evidence" value="ECO:0007669"/>
    <property type="project" value="TreeGrafter"/>
</dbReference>
<feature type="domain" description="Helicase C-terminal" evidence="5">
    <location>
        <begin position="740"/>
        <end position="893"/>
    </location>
</feature>
<keyword evidence="3" id="KW-0067">ATP-binding</keyword>
<feature type="domain" description="Helicase ATP-binding" evidence="4">
    <location>
        <begin position="338"/>
        <end position="542"/>
    </location>
</feature>
<evidence type="ECO:0000256" key="2">
    <source>
        <dbReference type="ARBA" id="ARBA00022801"/>
    </source>
</evidence>
<evidence type="ECO:0000259" key="4">
    <source>
        <dbReference type="PROSITE" id="PS51192"/>
    </source>
</evidence>
<reference evidence="7" key="1">
    <citation type="submission" date="2017-02" db="UniProtKB">
        <authorList>
            <consortium name="WormBaseParasite"/>
        </authorList>
    </citation>
    <scope>IDENTIFICATION</scope>
</reference>
<dbReference type="STRING" id="131310.A0A0N5A201"/>
<sequence length="908" mass="103985">MYKDNKKMFDQTLKDAIPGMTENDVERWINFTLKFIEDAPIGSKYAVAANECLQLLLSRQERFKKYVDKYIDEYGGLLAATKVMKPAPNNNIEKITAVKRSYKPNIKSDQGPPIPIKREFIVNSDYSSTPSCFLNHNTPIKYSSSFSISPEMPFSRNESTSRTPSIFGNLIGNDSISEQNITPNRKTVASQRVRDNRIINTKHFGYSPLNNNSTILMDLERVESSTSVGINNSYFKSNDDEVINIRESRKPKEFENPGPIRVLNEEIIRDLLTTDNRINLIKENRKKAEAEQLVNVVLRTLDMQISTSKKNKTTLDTPTNINAELKPYQKVGLAWLVGKELDYPCGGILADEMGLGKTLQMISLIVYQKQNLSNNSMNSLLCDKVASKMNLKLVKATLIICPSCLLSQWVSEIQRFVKDDFLSVYVFHGSNRTQDINKLSNDLILRDETDDDFQYRQSIFLDGKMKNNKKLPKNANVEISTLLKMSFRRVILDEAHYIRNKQTKLSRAVARLSAFNRWCVTGTPLNNYIWDIYSLIRFLRIYPLDQSYIWSNKMQENPEDFTQINVVTESLMLRRCKNEKCPLTGGVIVDIPKKEYEEIKIKFSEDEKKIYDKLYECTKFIVTKFLNDHSLSSNIRSRMLDGSINPFSTAQFNIRENKKDEMRCILVLIMRLRQACSHLSLTVGGLNMEAFGFVNERDLIQTETLVPVDGNSSVNNDTTYNLKCFDPEFKSTKMIALFERIDKIISLTDEKILIISEWVGYLDLLEARLKGRSIPYNVIKGEVKHADRTLAQNELNDKDGSARVMLLSLKAGGVGLNLNGANHVFIMDLHWNPFLENQGIDRVHRIGQDKHVKVYKFVVEGSIEEKVLKIQELKQDLSKALFGEAPLDFTRKATTVLPTDDLGFLFDQ</sequence>
<organism evidence="6 7">
    <name type="scientific">Parastrongyloides trichosuri</name>
    <name type="common">Possum-specific nematode worm</name>
    <dbReference type="NCBI Taxonomy" id="131310"/>
    <lineage>
        <taxon>Eukaryota</taxon>
        <taxon>Metazoa</taxon>
        <taxon>Ecdysozoa</taxon>
        <taxon>Nematoda</taxon>
        <taxon>Chromadorea</taxon>
        <taxon>Rhabditida</taxon>
        <taxon>Tylenchina</taxon>
        <taxon>Panagrolaimomorpha</taxon>
        <taxon>Strongyloidoidea</taxon>
        <taxon>Strongyloididae</taxon>
        <taxon>Parastrongyloides</taxon>
    </lineage>
</organism>
<dbReference type="PANTHER" id="PTHR45626">
    <property type="entry name" value="TRANSCRIPTION TERMINATION FACTOR 2-RELATED"/>
    <property type="match status" value="1"/>
</dbReference>
<dbReference type="SUPFAM" id="SSF52540">
    <property type="entry name" value="P-loop containing nucleoside triphosphate hydrolases"/>
    <property type="match status" value="2"/>
</dbReference>
<name>A0A0N5A201_PARTI</name>
<protein>
    <submittedName>
        <fullName evidence="7">Helicase ATP-binding domain-containing protein</fullName>
    </submittedName>
</protein>
<dbReference type="WBParaSite" id="PTRK_0001564700.1">
    <property type="protein sequence ID" value="PTRK_0001564700.1"/>
    <property type="gene ID" value="PTRK_0001564700"/>
</dbReference>
<evidence type="ECO:0000259" key="5">
    <source>
        <dbReference type="PROSITE" id="PS51194"/>
    </source>
</evidence>
<dbReference type="CDD" id="cd18008">
    <property type="entry name" value="DEXDc_SHPRH-like"/>
    <property type="match status" value="1"/>
</dbReference>
<dbReference type="GO" id="GO:0005634">
    <property type="term" value="C:nucleus"/>
    <property type="evidence" value="ECO:0007669"/>
    <property type="project" value="TreeGrafter"/>
</dbReference>
<accession>A0A0N5A201</accession>
<keyword evidence="6" id="KW-1185">Reference proteome</keyword>
<dbReference type="PROSITE" id="PS51194">
    <property type="entry name" value="HELICASE_CTER"/>
    <property type="match status" value="1"/>
</dbReference>
<keyword evidence="2" id="KW-0378">Hydrolase</keyword>
<evidence type="ECO:0000256" key="3">
    <source>
        <dbReference type="ARBA" id="ARBA00022840"/>
    </source>
</evidence>
<dbReference type="Proteomes" id="UP000038045">
    <property type="component" value="Unplaced"/>
</dbReference>
<dbReference type="SMART" id="SM00490">
    <property type="entry name" value="HELICc"/>
    <property type="match status" value="1"/>
</dbReference>
<dbReference type="GO" id="GO:0016787">
    <property type="term" value="F:hydrolase activity"/>
    <property type="evidence" value="ECO:0007669"/>
    <property type="project" value="UniProtKB-KW"/>
</dbReference>
<dbReference type="InterPro" id="IPR049730">
    <property type="entry name" value="SNF2/RAD54-like_C"/>
</dbReference>